<feature type="chain" id="PRO_5032580746" description="MG2 domain-containing protein" evidence="1">
    <location>
        <begin position="22"/>
        <end position="919"/>
    </location>
</feature>
<dbReference type="EMBL" id="CP064939">
    <property type="protein sequence ID" value="QPH38299.1"/>
    <property type="molecule type" value="Genomic_DNA"/>
</dbReference>
<protein>
    <recommendedName>
        <fullName evidence="4">MG2 domain-containing protein</fullName>
    </recommendedName>
</protein>
<dbReference type="Proteomes" id="UP000594759">
    <property type="component" value="Chromosome"/>
</dbReference>
<evidence type="ECO:0000313" key="2">
    <source>
        <dbReference type="EMBL" id="QPH38299.1"/>
    </source>
</evidence>
<keyword evidence="3" id="KW-1185">Reference proteome</keyword>
<dbReference type="RefSeq" id="WP_196097691.1">
    <property type="nucleotide sequence ID" value="NZ_CP064939.1"/>
</dbReference>
<keyword evidence="1" id="KW-0732">Signal</keyword>
<gene>
    <name evidence="2" type="ORF">IZT61_14510</name>
</gene>
<reference evidence="2 3" key="1">
    <citation type="submission" date="2020-11" db="EMBL/GenBank/DDBJ databases">
        <title>Pedobacter endophytica, an endophytic bacteria isolated form Carex pumila.</title>
        <authorList>
            <person name="Peng Y."/>
            <person name="Jiang L."/>
            <person name="Lee J."/>
        </authorList>
    </citation>
    <scope>NUCLEOTIDE SEQUENCE [LARGE SCALE GENOMIC DNA]</scope>
    <source>
        <strain evidence="2 3">JBR3-12</strain>
    </source>
</reference>
<sequence length="919" mass="101972">MKIKRLWLTLATLMFCTYAFAQTESAAHAPLVSALEKWAGQNQQEKIYLHTDKPYYLVGDTIWLKAYVTMGSDHVPSTISGAIYIDLLSEGDSIAKTIKLPVMGGLAKGDFVLNDSTTRDGNYRIRAYTEWMRNAGPDFFYDRTFSVGNSVANEVFGKIDYIFEQDRNKPKVKAVLKYTDAKGKPFGEHGVSYSIKEGYKSLSSGRGTTNAAGEISVELPASKNPSQNTTYLVTHFTLDEATKVSKTFPLKTSQLQPDVQFFPESGCLLADTWNRVAFKATGTDGLGAKVSGSIVDNEQKEITTFETQHLGMGFFNLMPEKGKSYTAKIKMENGFQTAVQLPETKTDGYTLAVYGRENGQGAQADTVLLRINTNAETLAKGAQQLSLIAQSGGTVYAALPINVSKTTTSLYMPIKQVPSGILQFTLFSPTGTPINERVFFVQKDDNMQLKVVETNKREYKKRDQVSLAIASTNPAGQPISGNLSVAVISEDAVPFDETKVNTIYSQLLLKADIKGYVEQPNYYFYNANEKTRENLDLLMLTQGYRRFVWKDVLAGKAPDAGYKAEKIVNAVTGQLKTLSNKPLANGTVTLLNNKYGILRDTVSNQQGKFSFDNLIILDGTEFTLRGRNPKGGKLVEVLVDKAGSQPVTPNPNVGDLNPDILSLVKTSLETSRALDEELEKHGMLSRVQQLREVSIRAKSKMAYGNTIKESQADEIYRPDSRRPCKTLMDCLMRMDGSRVNFVYKQGTDKYDDCGPLYIPMFQREQYTVIIDGMTIAPCDYQTFFTGDHPADIDKVYFSHESKGVSAKLTGTGTFGPVMAVFTRTGNFRRGYDPSVITYFPKGYDNAKEFYSPKYNVQNPSNVPDQRSTVYWNPSVITGREGKAEISFFNSDQTGSYLVVVEGINGQGLLGRTTYRYNVK</sequence>
<name>A0A7U3SPV2_9SPHI</name>
<proteinExistence type="predicted"/>
<dbReference type="AlphaFoldDB" id="A0A7U3SPV2"/>
<dbReference type="Gene3D" id="2.60.40.1930">
    <property type="match status" value="1"/>
</dbReference>
<feature type="signal peptide" evidence="1">
    <location>
        <begin position="1"/>
        <end position="21"/>
    </location>
</feature>
<evidence type="ECO:0008006" key="4">
    <source>
        <dbReference type="Google" id="ProtNLM"/>
    </source>
</evidence>
<accession>A0A7U3SPV2</accession>
<dbReference type="KEGG" id="pex:IZT61_14510"/>
<organism evidence="2 3">
    <name type="scientific">Pedobacter endophyticus</name>
    <dbReference type="NCBI Taxonomy" id="2789740"/>
    <lineage>
        <taxon>Bacteria</taxon>
        <taxon>Pseudomonadati</taxon>
        <taxon>Bacteroidota</taxon>
        <taxon>Sphingobacteriia</taxon>
        <taxon>Sphingobacteriales</taxon>
        <taxon>Sphingobacteriaceae</taxon>
        <taxon>Pedobacter</taxon>
    </lineage>
</organism>
<evidence type="ECO:0000256" key="1">
    <source>
        <dbReference type="SAM" id="SignalP"/>
    </source>
</evidence>
<evidence type="ECO:0000313" key="3">
    <source>
        <dbReference type="Proteomes" id="UP000594759"/>
    </source>
</evidence>